<gene>
    <name evidence="2" type="ORF">INT45_008466</name>
</gene>
<feature type="chain" id="PRO_5034203130" evidence="1">
    <location>
        <begin position="29"/>
        <end position="212"/>
    </location>
</feature>
<keyword evidence="1" id="KW-0732">Signal</keyword>
<accession>A0A8H7SDC3</accession>
<reference evidence="2 3" key="1">
    <citation type="submission" date="2020-12" db="EMBL/GenBank/DDBJ databases">
        <title>Metabolic potential, ecology and presence of endohyphal bacteria is reflected in genomic diversity of Mucoromycotina.</title>
        <authorList>
            <person name="Muszewska A."/>
            <person name="Okrasinska A."/>
            <person name="Steczkiewicz K."/>
            <person name="Drgas O."/>
            <person name="Orlowska M."/>
            <person name="Perlinska-Lenart U."/>
            <person name="Aleksandrzak-Piekarczyk T."/>
            <person name="Szatraj K."/>
            <person name="Zielenkiewicz U."/>
            <person name="Pilsyk S."/>
            <person name="Malc E."/>
            <person name="Mieczkowski P."/>
            <person name="Kruszewska J.S."/>
            <person name="Biernat P."/>
            <person name="Pawlowska J."/>
        </authorList>
    </citation>
    <scope>NUCLEOTIDE SEQUENCE [LARGE SCALE GENOMIC DNA]</scope>
    <source>
        <strain evidence="2 3">CBS 142.35</strain>
    </source>
</reference>
<feature type="signal peptide" evidence="1">
    <location>
        <begin position="1"/>
        <end position="28"/>
    </location>
</feature>
<protein>
    <submittedName>
        <fullName evidence="2">Uncharacterized protein</fullName>
    </submittedName>
</protein>
<dbReference type="AlphaFoldDB" id="A0A8H7SDC3"/>
<evidence type="ECO:0000313" key="3">
    <source>
        <dbReference type="Proteomes" id="UP000646827"/>
    </source>
</evidence>
<organism evidence="2 3">
    <name type="scientific">Circinella minor</name>
    <dbReference type="NCBI Taxonomy" id="1195481"/>
    <lineage>
        <taxon>Eukaryota</taxon>
        <taxon>Fungi</taxon>
        <taxon>Fungi incertae sedis</taxon>
        <taxon>Mucoromycota</taxon>
        <taxon>Mucoromycotina</taxon>
        <taxon>Mucoromycetes</taxon>
        <taxon>Mucorales</taxon>
        <taxon>Lichtheimiaceae</taxon>
        <taxon>Circinella</taxon>
    </lineage>
</organism>
<comment type="caution">
    <text evidence="2">The sequence shown here is derived from an EMBL/GenBank/DDBJ whole genome shotgun (WGS) entry which is preliminary data.</text>
</comment>
<sequence length="212" mass="24096">MVINTTTSTMTTTLLLFLFIILIQNVFAIPVQTNVPIDRLAQLITSHYQYEHFDPLINDYSNALAKQLQFHDIHIAPDVEDPPTLEAQVIQAIQSHVENKLLSSAQPLPSMRDIIAKHCPPIDQEEGMVQASCLTRSAEQLSTELDQFVEEYWKTWILEKTDDAVLSVRKLDDHLVSLKVGRAKETEMSSTIQQESPCEFHYFTRFIGLALA</sequence>
<evidence type="ECO:0000313" key="2">
    <source>
        <dbReference type="EMBL" id="KAG2227222.1"/>
    </source>
</evidence>
<keyword evidence="3" id="KW-1185">Reference proteome</keyword>
<dbReference type="Proteomes" id="UP000646827">
    <property type="component" value="Unassembled WGS sequence"/>
</dbReference>
<proteinExistence type="predicted"/>
<evidence type="ECO:0000256" key="1">
    <source>
        <dbReference type="SAM" id="SignalP"/>
    </source>
</evidence>
<dbReference type="OrthoDB" id="2238415at2759"/>
<name>A0A8H7SDC3_9FUNG</name>
<dbReference type="EMBL" id="JAEPRB010000009">
    <property type="protein sequence ID" value="KAG2227222.1"/>
    <property type="molecule type" value="Genomic_DNA"/>
</dbReference>